<protein>
    <recommendedName>
        <fullName evidence="4">DUF3515 domain-containing protein</fullName>
    </recommendedName>
</protein>
<evidence type="ECO:0000256" key="1">
    <source>
        <dbReference type="SAM" id="SignalP"/>
    </source>
</evidence>
<dbReference type="Proteomes" id="UP000216533">
    <property type="component" value="Unassembled WGS sequence"/>
</dbReference>
<sequence length="148" mass="15220">MIGRPRLAVVAAGVMLLATGCTVTAPVPDPGSVQTCGDLIAAAPAVVAGQPQRATDQPESAVAWGDPAVLLACGVADPPGFGPTSECYEVDGIGWYAEPVDGAYRFTTLDRTPRIQVTVPSAYEPQAAVLTDLSEAISTTIPQQRPCV</sequence>
<organism evidence="2 3">
    <name type="scientific">Parenemella sanctibonifatiensis</name>
    <dbReference type="NCBI Taxonomy" id="2016505"/>
    <lineage>
        <taxon>Bacteria</taxon>
        <taxon>Bacillati</taxon>
        <taxon>Actinomycetota</taxon>
        <taxon>Actinomycetes</taxon>
        <taxon>Propionibacteriales</taxon>
        <taxon>Propionibacteriaceae</taxon>
        <taxon>Parenemella</taxon>
    </lineage>
</organism>
<accession>A0A255EER7</accession>
<evidence type="ECO:0008006" key="4">
    <source>
        <dbReference type="Google" id="ProtNLM"/>
    </source>
</evidence>
<dbReference type="AlphaFoldDB" id="A0A255EER7"/>
<dbReference type="PROSITE" id="PS51257">
    <property type="entry name" value="PROKAR_LIPOPROTEIN"/>
    <property type="match status" value="1"/>
</dbReference>
<feature type="chain" id="PRO_5012061225" description="DUF3515 domain-containing protein" evidence="1">
    <location>
        <begin position="26"/>
        <end position="148"/>
    </location>
</feature>
<comment type="caution">
    <text evidence="2">The sequence shown here is derived from an EMBL/GenBank/DDBJ whole genome shotgun (WGS) entry which is preliminary data.</text>
</comment>
<proteinExistence type="predicted"/>
<keyword evidence="1" id="KW-0732">Signal</keyword>
<name>A0A255EER7_9ACTN</name>
<reference evidence="2 3" key="1">
    <citation type="submission" date="2017-07" db="EMBL/GenBank/DDBJ databases">
        <title>Draft whole genome sequences of clinical Proprionibacteriaceae strains.</title>
        <authorList>
            <person name="Bernier A.-M."/>
            <person name="Bernard K."/>
            <person name="Domingo M.-C."/>
        </authorList>
    </citation>
    <scope>NUCLEOTIDE SEQUENCE [LARGE SCALE GENOMIC DNA]</scope>
    <source>
        <strain evidence="2 3">NML 160184</strain>
    </source>
</reference>
<gene>
    <name evidence="2" type="ORF">CGZ92_02115</name>
</gene>
<dbReference type="EMBL" id="NMVI01000007">
    <property type="protein sequence ID" value="OYN90046.1"/>
    <property type="molecule type" value="Genomic_DNA"/>
</dbReference>
<evidence type="ECO:0000313" key="2">
    <source>
        <dbReference type="EMBL" id="OYN90046.1"/>
    </source>
</evidence>
<feature type="signal peptide" evidence="1">
    <location>
        <begin position="1"/>
        <end position="25"/>
    </location>
</feature>
<evidence type="ECO:0000313" key="3">
    <source>
        <dbReference type="Proteomes" id="UP000216533"/>
    </source>
</evidence>
<dbReference type="InterPro" id="IPR021903">
    <property type="entry name" value="DUF3515"/>
</dbReference>
<dbReference type="Pfam" id="PF12028">
    <property type="entry name" value="DUF3515"/>
    <property type="match status" value="1"/>
</dbReference>